<dbReference type="InterPro" id="IPR025970">
    <property type="entry name" value="SusE"/>
</dbReference>
<evidence type="ECO:0000259" key="1">
    <source>
        <dbReference type="Pfam" id="PF14292"/>
    </source>
</evidence>
<dbReference type="RefSeq" id="WP_104793778.1">
    <property type="nucleotide sequence ID" value="NZ_PTPZ01000004.1"/>
</dbReference>
<dbReference type="Proteomes" id="UP000238565">
    <property type="component" value="Unassembled WGS sequence"/>
</dbReference>
<protein>
    <submittedName>
        <fullName evidence="2">DUF5116 domain-containing protein</fullName>
    </submittedName>
</protein>
<name>A0A2S7I4L6_9FLAO</name>
<dbReference type="AlphaFoldDB" id="A0A2S7I4L6"/>
<evidence type="ECO:0000313" key="2">
    <source>
        <dbReference type="EMBL" id="PPZ91459.1"/>
    </source>
</evidence>
<gene>
    <name evidence="2" type="ORF">C3729_08535</name>
</gene>
<dbReference type="GO" id="GO:0019867">
    <property type="term" value="C:outer membrane"/>
    <property type="evidence" value="ECO:0007669"/>
    <property type="project" value="InterPro"/>
</dbReference>
<dbReference type="Gene3D" id="2.60.40.3620">
    <property type="match status" value="2"/>
</dbReference>
<feature type="domain" description="SusE outer membrane protein" evidence="1">
    <location>
        <begin position="29"/>
        <end position="129"/>
    </location>
</feature>
<dbReference type="PROSITE" id="PS51257">
    <property type="entry name" value="PROKAR_LIPOPROTEIN"/>
    <property type="match status" value="1"/>
</dbReference>
<comment type="caution">
    <text evidence="2">The sequence shown here is derived from an EMBL/GenBank/DDBJ whole genome shotgun (WGS) entry which is preliminary data.</text>
</comment>
<sequence>MKKNIINKILFVFIAIFSFIACENRELITVDNQSAPIMLDISAEKLVLDRNFPSNPSLTLSWDVATYTVPTEIKYKIEVSKDEAFTTPYTLGTVAGSVRATTFSVEQMNQAAQGINLAPNVSAKMYIRVSSYLGTVSENLVAKSNVTSLMITPYVLEYPDFYLVGGATYVGWTAENAQILHKKDNLSYIYTYLENNQPFRFLGQQSWNPINYSVDKEGTRANYRYFKQLSGNLLQEGDENMKFTGDTGIYKIVIDATKNIQSLNITASPVLGYDFPEVYLVGTINGWDAANAIAMTKVSSGKFEYTVKLDNGAAFKVLGQKDWKELEWGNISGSGNSGFLGPKGDSGDIKFDGGGNTYKITVDIKAGVYTIVQQ</sequence>
<reference evidence="2 3" key="1">
    <citation type="submission" date="2018-02" db="EMBL/GenBank/DDBJ databases">
        <title>Draft genome sequence of bacterial isolates from marine environment.</title>
        <authorList>
            <person name="Singh S.K."/>
            <person name="Hill R."/>
            <person name="Major S."/>
            <person name="Cai H."/>
            <person name="Li Y."/>
        </authorList>
    </citation>
    <scope>NUCLEOTIDE SEQUENCE [LARGE SCALE GENOMIC DNA]</scope>
    <source>
        <strain evidence="2 3">IMET F</strain>
    </source>
</reference>
<accession>A0A2S7I4L6</accession>
<dbReference type="EMBL" id="PTPZ01000004">
    <property type="protein sequence ID" value="PPZ91459.1"/>
    <property type="molecule type" value="Genomic_DNA"/>
</dbReference>
<dbReference type="GO" id="GO:2001070">
    <property type="term" value="F:starch binding"/>
    <property type="evidence" value="ECO:0007669"/>
    <property type="project" value="InterPro"/>
</dbReference>
<dbReference type="InterPro" id="IPR014756">
    <property type="entry name" value="Ig_E-set"/>
</dbReference>
<proteinExistence type="predicted"/>
<evidence type="ECO:0000313" key="3">
    <source>
        <dbReference type="Proteomes" id="UP000238565"/>
    </source>
</evidence>
<dbReference type="SUPFAM" id="SSF81296">
    <property type="entry name" value="E set domains"/>
    <property type="match status" value="1"/>
</dbReference>
<dbReference type="Pfam" id="PF14292">
    <property type="entry name" value="SusE"/>
    <property type="match status" value="1"/>
</dbReference>
<organism evidence="2 3">
    <name type="scientific">Cloacibacterium normanense</name>
    <dbReference type="NCBI Taxonomy" id="237258"/>
    <lineage>
        <taxon>Bacteria</taxon>
        <taxon>Pseudomonadati</taxon>
        <taxon>Bacteroidota</taxon>
        <taxon>Flavobacteriia</taxon>
        <taxon>Flavobacteriales</taxon>
        <taxon>Weeksellaceae</taxon>
    </lineage>
</organism>